<dbReference type="InterPro" id="IPR005790">
    <property type="entry name" value="DNA_polIII_delta"/>
</dbReference>
<evidence type="ECO:0000259" key="9">
    <source>
        <dbReference type="Pfam" id="PF06144"/>
    </source>
</evidence>
<keyword evidence="3 11" id="KW-0808">Transferase</keyword>
<dbReference type="InterPro" id="IPR008921">
    <property type="entry name" value="DNA_pol3_clamp-load_cplx_C"/>
</dbReference>
<dbReference type="Gene3D" id="1.10.8.60">
    <property type="match status" value="1"/>
</dbReference>
<dbReference type="PANTHER" id="PTHR34388">
    <property type="entry name" value="DNA POLYMERASE III SUBUNIT DELTA"/>
    <property type="match status" value="1"/>
</dbReference>
<accession>A0ABY7JLG4</accession>
<evidence type="ECO:0000256" key="2">
    <source>
        <dbReference type="ARBA" id="ARBA00017703"/>
    </source>
</evidence>
<dbReference type="InterPro" id="IPR048466">
    <property type="entry name" value="DNA_pol3_delta-like_C"/>
</dbReference>
<dbReference type="InterPro" id="IPR010372">
    <property type="entry name" value="DNA_pol3_delta_N"/>
</dbReference>
<dbReference type="GO" id="GO:0003887">
    <property type="term" value="F:DNA-directed DNA polymerase activity"/>
    <property type="evidence" value="ECO:0007669"/>
    <property type="project" value="UniProtKB-EC"/>
</dbReference>
<evidence type="ECO:0000259" key="10">
    <source>
        <dbReference type="Pfam" id="PF21694"/>
    </source>
</evidence>
<name>A0ABY7JLG4_9FIRM</name>
<dbReference type="RefSeq" id="WP_269310862.1">
    <property type="nucleotide sequence ID" value="NZ_CP114052.1"/>
</dbReference>
<evidence type="ECO:0000256" key="3">
    <source>
        <dbReference type="ARBA" id="ARBA00022679"/>
    </source>
</evidence>
<gene>
    <name evidence="11" type="primary">holA</name>
    <name evidence="11" type="ORF">O0R46_06210</name>
</gene>
<dbReference type="Pfam" id="PF06144">
    <property type="entry name" value="DNA_pol3_delta"/>
    <property type="match status" value="1"/>
</dbReference>
<keyword evidence="4 11" id="KW-0548">Nucleotidyltransferase</keyword>
<evidence type="ECO:0000256" key="7">
    <source>
        <dbReference type="ARBA" id="ARBA00034754"/>
    </source>
</evidence>
<evidence type="ECO:0000313" key="12">
    <source>
        <dbReference type="Proteomes" id="UP001164187"/>
    </source>
</evidence>
<dbReference type="Gene3D" id="3.40.50.300">
    <property type="entry name" value="P-loop containing nucleotide triphosphate hydrolases"/>
    <property type="match status" value="1"/>
</dbReference>
<evidence type="ECO:0000256" key="5">
    <source>
        <dbReference type="ARBA" id="ARBA00022705"/>
    </source>
</evidence>
<dbReference type="Pfam" id="PF21694">
    <property type="entry name" value="DNA_pol3_delta_C"/>
    <property type="match status" value="1"/>
</dbReference>
<feature type="domain" description="DNA polymerase III delta subunit-like C-terminal" evidence="10">
    <location>
        <begin position="221"/>
        <end position="341"/>
    </location>
</feature>
<evidence type="ECO:0000256" key="8">
    <source>
        <dbReference type="ARBA" id="ARBA00049244"/>
    </source>
</evidence>
<comment type="similarity">
    <text evidence="7">Belongs to the DNA polymerase HolA subunit family.</text>
</comment>
<dbReference type="PANTHER" id="PTHR34388:SF1">
    <property type="entry name" value="DNA POLYMERASE III SUBUNIT DELTA"/>
    <property type="match status" value="1"/>
</dbReference>
<reference evidence="11" key="1">
    <citation type="submission" date="2022-12" db="EMBL/GenBank/DDBJ databases">
        <title>Peptostreptococcus.</title>
        <authorList>
            <person name="Lee S.H."/>
        </authorList>
    </citation>
    <scope>NUCLEOTIDE SEQUENCE</scope>
    <source>
        <strain evidence="11">CBA3647</strain>
    </source>
</reference>
<dbReference type="EC" id="2.7.7.7" evidence="1"/>
<evidence type="ECO:0000313" key="11">
    <source>
        <dbReference type="EMBL" id="WAW14201.1"/>
    </source>
</evidence>
<organism evidence="11 12">
    <name type="scientific">Peptostreptococcus equinus</name>
    <dbReference type="NCBI Taxonomy" id="3003601"/>
    <lineage>
        <taxon>Bacteria</taxon>
        <taxon>Bacillati</taxon>
        <taxon>Bacillota</taxon>
        <taxon>Clostridia</taxon>
        <taxon>Peptostreptococcales</taxon>
        <taxon>Peptostreptococcaceae</taxon>
        <taxon>Peptostreptococcus</taxon>
    </lineage>
</organism>
<evidence type="ECO:0000256" key="4">
    <source>
        <dbReference type="ARBA" id="ARBA00022695"/>
    </source>
</evidence>
<dbReference type="NCBIfam" id="TIGR01128">
    <property type="entry name" value="holA"/>
    <property type="match status" value="1"/>
</dbReference>
<evidence type="ECO:0000256" key="1">
    <source>
        <dbReference type="ARBA" id="ARBA00012417"/>
    </source>
</evidence>
<dbReference type="Proteomes" id="UP001164187">
    <property type="component" value="Chromosome"/>
</dbReference>
<proteinExistence type="inferred from homology"/>
<dbReference type="EMBL" id="CP114052">
    <property type="protein sequence ID" value="WAW14201.1"/>
    <property type="molecule type" value="Genomic_DNA"/>
</dbReference>
<evidence type="ECO:0000256" key="6">
    <source>
        <dbReference type="ARBA" id="ARBA00022932"/>
    </source>
</evidence>
<dbReference type="SUPFAM" id="SSF52540">
    <property type="entry name" value="P-loop containing nucleoside triphosphate hydrolases"/>
    <property type="match status" value="1"/>
</dbReference>
<comment type="catalytic activity">
    <reaction evidence="8">
        <text>DNA(n) + a 2'-deoxyribonucleoside 5'-triphosphate = DNA(n+1) + diphosphate</text>
        <dbReference type="Rhea" id="RHEA:22508"/>
        <dbReference type="Rhea" id="RHEA-COMP:17339"/>
        <dbReference type="Rhea" id="RHEA-COMP:17340"/>
        <dbReference type="ChEBI" id="CHEBI:33019"/>
        <dbReference type="ChEBI" id="CHEBI:61560"/>
        <dbReference type="ChEBI" id="CHEBI:173112"/>
        <dbReference type="EC" id="2.7.7.7"/>
    </reaction>
</comment>
<dbReference type="InterPro" id="IPR027417">
    <property type="entry name" value="P-loop_NTPase"/>
</dbReference>
<dbReference type="SUPFAM" id="SSF48019">
    <property type="entry name" value="post-AAA+ oligomerization domain-like"/>
    <property type="match status" value="1"/>
</dbReference>
<dbReference type="Gene3D" id="1.20.272.10">
    <property type="match status" value="1"/>
</dbReference>
<sequence>MNRVDLLNDIEENKIENIYLLYGRETYLLEELENKFIDLINPDMKDFNLSIIDGKETDIESIRTAVETLPFMDERRYVIIKDLDLLLGKKKNFTEADEQSLIKLLDNFPDTSCLIFIVYGQIDSRKSIVKKIKEKSKTLELKKLEDIEILRWCQDKFSNTDVSIQNSDIAYFIELSGYRDRISEMTLSDMENEINKLVAFVGKGNTIDKNAINQMLKSKSENDIFLLIDYIANKNSKRAYKVLEDLMENGESVLGILARLSKNFNQVLQVKDLNSKRLTNNLMIKTMGIHPFTLNKLIRQSKNYEYNSIISILNSIAEADYKIKNGLMNDRLCIEIIIAKYCK</sequence>
<feature type="domain" description="DNA polymerase III delta N-terminal" evidence="9">
    <location>
        <begin position="19"/>
        <end position="141"/>
    </location>
</feature>
<keyword evidence="5" id="KW-0235">DNA replication</keyword>
<keyword evidence="6" id="KW-0239">DNA-directed DNA polymerase</keyword>
<protein>
    <recommendedName>
        <fullName evidence="2">DNA polymerase III subunit delta</fullName>
        <ecNumber evidence="1">2.7.7.7</ecNumber>
    </recommendedName>
</protein>
<keyword evidence="12" id="KW-1185">Reference proteome</keyword>